<name>A0ABR4FJK8_9EURO</name>
<feature type="chain" id="PRO_5046656312" description="Cellobiose dehydrogenase" evidence="9">
    <location>
        <begin position="21"/>
        <end position="410"/>
    </location>
</feature>
<reference evidence="12 13" key="1">
    <citation type="submission" date="2024-07" db="EMBL/GenBank/DDBJ databases">
        <title>Section-level genome sequencing and comparative genomics of Aspergillus sections Usti and Cavernicolus.</title>
        <authorList>
            <consortium name="Lawrence Berkeley National Laboratory"/>
            <person name="Nybo J.L."/>
            <person name="Vesth T.C."/>
            <person name="Theobald S."/>
            <person name="Frisvad J.C."/>
            <person name="Larsen T.O."/>
            <person name="Kjaerboelling I."/>
            <person name="Rothschild-Mancinelli K."/>
            <person name="Lyhne E.K."/>
            <person name="Kogle M.E."/>
            <person name="Barry K."/>
            <person name="Clum A."/>
            <person name="Na H."/>
            <person name="Ledsgaard L."/>
            <person name="Lin J."/>
            <person name="Lipzen A."/>
            <person name="Kuo A."/>
            <person name="Riley R."/>
            <person name="Mondo S."/>
            <person name="Labutti K."/>
            <person name="Haridas S."/>
            <person name="Pangalinan J."/>
            <person name="Salamov A.A."/>
            <person name="Simmons B.A."/>
            <person name="Magnuson J.K."/>
            <person name="Chen J."/>
            <person name="Drula E."/>
            <person name="Henrissat B."/>
            <person name="Wiebenga A."/>
            <person name="Lubbers R.J."/>
            <person name="Gomes A.C."/>
            <person name="Makela M.R."/>
            <person name="Stajich J."/>
            <person name="Grigoriev I.V."/>
            <person name="Mortensen U.H."/>
            <person name="De Vries R.P."/>
            <person name="Baker S.E."/>
            <person name="Andersen M.R."/>
        </authorList>
    </citation>
    <scope>NUCLEOTIDE SEQUENCE [LARGE SCALE GENOMIC DNA]</scope>
    <source>
        <strain evidence="12 13">CBS 209.92</strain>
    </source>
</reference>
<gene>
    <name evidence="12" type="ORF">BJX66DRAFT_344924</name>
</gene>
<evidence type="ECO:0000256" key="4">
    <source>
        <dbReference type="ARBA" id="ARBA00022982"/>
    </source>
</evidence>
<comment type="subcellular location">
    <subcellularLocation>
        <location evidence="1">Membrane</location>
    </subcellularLocation>
</comment>
<evidence type="ECO:0000256" key="7">
    <source>
        <dbReference type="SAM" id="MobiDB-lite"/>
    </source>
</evidence>
<feature type="transmembrane region" description="Helical" evidence="8">
    <location>
        <begin position="322"/>
        <end position="342"/>
    </location>
</feature>
<keyword evidence="4" id="KW-0249">Electron transport</keyword>
<dbReference type="Pfam" id="PF16010">
    <property type="entry name" value="CDH-cyt"/>
    <property type="match status" value="1"/>
</dbReference>
<proteinExistence type="predicted"/>
<evidence type="ECO:0000256" key="5">
    <source>
        <dbReference type="ARBA" id="ARBA00022989"/>
    </source>
</evidence>
<evidence type="ECO:0000313" key="12">
    <source>
        <dbReference type="EMBL" id="KAL2783443.1"/>
    </source>
</evidence>
<keyword evidence="5 8" id="KW-1133">Transmembrane helix</keyword>
<comment type="caution">
    <text evidence="12">The sequence shown here is derived from an EMBL/GenBank/DDBJ whole genome shotgun (WGS) entry which is preliminary data.</text>
</comment>
<feature type="domain" description="Cytochrome b561" evidence="11">
    <location>
        <begin position="213"/>
        <end position="339"/>
    </location>
</feature>
<dbReference type="PANTHER" id="PTHR47797:SF1">
    <property type="entry name" value="CYTOCHROME B561 DOMAIN-CONTAINING PROTEIN-RELATED"/>
    <property type="match status" value="1"/>
</dbReference>
<evidence type="ECO:0000256" key="9">
    <source>
        <dbReference type="SAM" id="SignalP"/>
    </source>
</evidence>
<evidence type="ECO:0000256" key="6">
    <source>
        <dbReference type="ARBA" id="ARBA00023136"/>
    </source>
</evidence>
<dbReference type="InterPro" id="IPR015920">
    <property type="entry name" value="Cellobiose_DH-like_cyt"/>
</dbReference>
<evidence type="ECO:0000256" key="1">
    <source>
        <dbReference type="ARBA" id="ARBA00004370"/>
    </source>
</evidence>
<accession>A0ABR4FJK8</accession>
<evidence type="ECO:0000256" key="8">
    <source>
        <dbReference type="SAM" id="Phobius"/>
    </source>
</evidence>
<dbReference type="EMBL" id="JBFTWV010000235">
    <property type="protein sequence ID" value="KAL2783443.1"/>
    <property type="molecule type" value="Genomic_DNA"/>
</dbReference>
<organism evidence="12 13">
    <name type="scientific">Aspergillus keveii</name>
    <dbReference type="NCBI Taxonomy" id="714993"/>
    <lineage>
        <taxon>Eukaryota</taxon>
        <taxon>Fungi</taxon>
        <taxon>Dikarya</taxon>
        <taxon>Ascomycota</taxon>
        <taxon>Pezizomycotina</taxon>
        <taxon>Eurotiomycetes</taxon>
        <taxon>Eurotiomycetidae</taxon>
        <taxon>Eurotiales</taxon>
        <taxon>Aspergillaceae</taxon>
        <taxon>Aspergillus</taxon>
        <taxon>Aspergillus subgen. Nidulantes</taxon>
    </lineage>
</organism>
<feature type="region of interest" description="Disordered" evidence="7">
    <location>
        <begin position="386"/>
        <end position="410"/>
    </location>
</feature>
<dbReference type="CDD" id="cd08760">
    <property type="entry name" value="Cyt_b561_FRRS1_like"/>
    <property type="match status" value="1"/>
</dbReference>
<dbReference type="SUPFAM" id="SSF49344">
    <property type="entry name" value="CBD9-like"/>
    <property type="match status" value="1"/>
</dbReference>
<feature type="transmembrane region" description="Helical" evidence="8">
    <location>
        <begin position="354"/>
        <end position="376"/>
    </location>
</feature>
<evidence type="ECO:0008006" key="14">
    <source>
        <dbReference type="Google" id="ProtNLM"/>
    </source>
</evidence>
<feature type="transmembrane region" description="Helical" evidence="8">
    <location>
        <begin position="254"/>
        <end position="271"/>
    </location>
</feature>
<keyword evidence="2" id="KW-0813">Transport</keyword>
<dbReference type="Gene3D" id="2.60.40.1210">
    <property type="entry name" value="Cellobiose dehydrogenase, cytochrome domain"/>
    <property type="match status" value="1"/>
</dbReference>
<keyword evidence="13" id="KW-1185">Reference proteome</keyword>
<keyword evidence="3 8" id="KW-0812">Transmembrane</keyword>
<dbReference type="InterPro" id="IPR005018">
    <property type="entry name" value="DOMON_domain"/>
</dbReference>
<protein>
    <recommendedName>
        <fullName evidence="14">Cellobiose dehydrogenase</fullName>
    </recommendedName>
</protein>
<keyword evidence="6 8" id="KW-0472">Membrane</keyword>
<evidence type="ECO:0000259" key="10">
    <source>
        <dbReference type="SMART" id="SM00664"/>
    </source>
</evidence>
<sequence length="410" mass="43214">MSFTTSGLSVALTLLTIASGNPALFHPPSRSDISFTIAVSTTTANVSRNEAILLQVEAPTTIQWIALAQGDQMAGANMFIVYASSATEVTVSPRAGTGHVPPEYNSNGRVSLLPGTGIRNGTMTTRFQCPISLENPNTSLSARNSSWIWAYKNGNPMDTGNVSAAIGYHDAFGAVLIDLSDAHATNGDDSGDPFSDARLINTPSRSLTPMAIAHGCLMSLAFVLLFPLFALLAPLSRNTSMPMPIPKYHAPLQFLAVLITLAGFSLGVRMWSVNGATPAAHPILGIITVASLSLVQPTLGWLQHRQFKRTGGKSVFTFGHRWLGRAMIVLGVVNGGLGFWWVGSGVVGLRAGMVVFAVVAGVVFMVYVAVTIWISARGARQPELHRVQDGGGLSGKPLGSCAGTGEERKG</sequence>
<feature type="signal peptide" evidence="9">
    <location>
        <begin position="1"/>
        <end position="20"/>
    </location>
</feature>
<evidence type="ECO:0000256" key="2">
    <source>
        <dbReference type="ARBA" id="ARBA00022448"/>
    </source>
</evidence>
<dbReference type="CDD" id="cd09630">
    <property type="entry name" value="CDH_like_cytochrome"/>
    <property type="match status" value="1"/>
</dbReference>
<dbReference type="InterPro" id="IPR006593">
    <property type="entry name" value="Cyt_b561/ferric_Rdtase_TM"/>
</dbReference>
<evidence type="ECO:0000256" key="3">
    <source>
        <dbReference type="ARBA" id="ARBA00022692"/>
    </source>
</evidence>
<feature type="domain" description="DOMON" evidence="10">
    <location>
        <begin position="64"/>
        <end position="152"/>
    </location>
</feature>
<dbReference type="Proteomes" id="UP001610563">
    <property type="component" value="Unassembled WGS sequence"/>
</dbReference>
<feature type="transmembrane region" description="Helical" evidence="8">
    <location>
        <begin position="211"/>
        <end position="233"/>
    </location>
</feature>
<dbReference type="SMART" id="SM00664">
    <property type="entry name" value="DoH"/>
    <property type="match status" value="1"/>
</dbReference>
<feature type="transmembrane region" description="Helical" evidence="8">
    <location>
        <begin position="283"/>
        <end position="302"/>
    </location>
</feature>
<dbReference type="PANTHER" id="PTHR47797">
    <property type="entry name" value="DEHYDROGENASE, PUTATIVE (AFU_ORTHOLOGUE AFUA_8G05805)-RELATED"/>
    <property type="match status" value="1"/>
</dbReference>
<evidence type="ECO:0000313" key="13">
    <source>
        <dbReference type="Proteomes" id="UP001610563"/>
    </source>
</evidence>
<keyword evidence="9" id="KW-0732">Signal</keyword>
<dbReference type="SMART" id="SM00665">
    <property type="entry name" value="B561"/>
    <property type="match status" value="1"/>
</dbReference>
<evidence type="ECO:0000259" key="11">
    <source>
        <dbReference type="SMART" id="SM00665"/>
    </source>
</evidence>